<organism evidence="2">
    <name type="scientific">Lepeophtheirus salmonis</name>
    <name type="common">Salmon louse</name>
    <name type="synonym">Caligus salmonis</name>
    <dbReference type="NCBI Taxonomy" id="72036"/>
    <lineage>
        <taxon>Eukaryota</taxon>
        <taxon>Metazoa</taxon>
        <taxon>Ecdysozoa</taxon>
        <taxon>Arthropoda</taxon>
        <taxon>Crustacea</taxon>
        <taxon>Multicrustacea</taxon>
        <taxon>Hexanauplia</taxon>
        <taxon>Copepoda</taxon>
        <taxon>Siphonostomatoida</taxon>
        <taxon>Caligidae</taxon>
        <taxon>Lepeophtheirus</taxon>
    </lineage>
</organism>
<proteinExistence type="predicted"/>
<protein>
    <submittedName>
        <fullName evidence="2">Uncharacterized protein</fullName>
    </submittedName>
</protein>
<accession>A0A0K2UCY4</accession>
<evidence type="ECO:0000313" key="2">
    <source>
        <dbReference type="EMBL" id="CDW35890.1"/>
    </source>
</evidence>
<dbReference type="AlphaFoldDB" id="A0A0K2UCY4"/>
<feature type="signal peptide" evidence="1">
    <location>
        <begin position="1"/>
        <end position="33"/>
    </location>
</feature>
<dbReference type="EMBL" id="HACA01018529">
    <property type="protein sequence ID" value="CDW35890.1"/>
    <property type="molecule type" value="Transcribed_RNA"/>
</dbReference>
<reference evidence="2" key="1">
    <citation type="submission" date="2014-05" db="EMBL/GenBank/DDBJ databases">
        <authorList>
            <person name="Chronopoulou M."/>
        </authorList>
    </citation>
    <scope>NUCLEOTIDE SEQUENCE</scope>
    <source>
        <tissue evidence="2">Whole organism</tissue>
    </source>
</reference>
<evidence type="ECO:0000256" key="1">
    <source>
        <dbReference type="SAM" id="SignalP"/>
    </source>
</evidence>
<sequence length="109" mass="11692">MIQHRVPRRALPSCTVNLLCLLIPQLMDTSIKGLTPCQKRTHHSARADISLHAQSPSAQGQPIPTGIIGEVNPVDPLDIARVTQSPAAGLPSSSRSHLIPRCCRMQGSS</sequence>
<name>A0A0K2UCY4_LEPSM</name>
<feature type="chain" id="PRO_5005488584" evidence="1">
    <location>
        <begin position="34"/>
        <end position="109"/>
    </location>
</feature>
<keyword evidence="1" id="KW-0732">Signal</keyword>